<dbReference type="InterPro" id="IPR050415">
    <property type="entry name" value="MRET"/>
</dbReference>
<protein>
    <submittedName>
        <fullName evidence="5">NAD(P)H-flavin reductase</fullName>
    </submittedName>
</protein>
<dbReference type="InterPro" id="IPR039261">
    <property type="entry name" value="FNR_nucleotide-bd"/>
</dbReference>
<dbReference type="InterPro" id="IPR017938">
    <property type="entry name" value="Riboflavin_synthase-like_b-brl"/>
</dbReference>
<dbReference type="Proteomes" id="UP001165678">
    <property type="component" value="Unassembled WGS sequence"/>
</dbReference>
<organism evidence="5 6">
    <name type="scientific">Larsenimonas rhizosphaerae</name>
    <dbReference type="NCBI Taxonomy" id="2944682"/>
    <lineage>
        <taxon>Bacteria</taxon>
        <taxon>Pseudomonadati</taxon>
        <taxon>Pseudomonadota</taxon>
        <taxon>Gammaproteobacteria</taxon>
        <taxon>Oceanospirillales</taxon>
        <taxon>Halomonadaceae</taxon>
        <taxon>Larsenimonas</taxon>
    </lineage>
</organism>
<feature type="domain" description="FAD-binding FR-type" evidence="4">
    <location>
        <begin position="3"/>
        <end position="101"/>
    </location>
</feature>
<gene>
    <name evidence="5" type="ORF">OQ287_08815</name>
</gene>
<sequence length="244" mass="26775">MSPTVVSCRIEAIETLSESVYRVFLKGDAAIIAHAPGQYLEIDIDGQWLPFSIANFHQGSGELELHVQQAPESSRSLALFDRLVAHGELTVRLPSGESVLDVDDDRPLMLIAAGTGFAQMKAIVEAALAHHPDRVIHLWWAGKTRADLYLESLARQWVSDHRNVSFTPVIEAPDEHDFDGVVARIDRALHECVTSTREASIFISGSPGMVYAVVDTLEAIEPLTERVFSDVFSYAPRPSASSPS</sequence>
<keyword evidence="6" id="KW-1185">Reference proteome</keyword>
<dbReference type="Pfam" id="PF00175">
    <property type="entry name" value="NAD_binding_1"/>
    <property type="match status" value="1"/>
</dbReference>
<dbReference type="InterPro" id="IPR001433">
    <property type="entry name" value="OxRdtase_FAD/NAD-bd"/>
</dbReference>
<dbReference type="PRINTS" id="PR00410">
    <property type="entry name" value="PHEHYDRXLASE"/>
</dbReference>
<dbReference type="GO" id="GO:0016491">
    <property type="term" value="F:oxidoreductase activity"/>
    <property type="evidence" value="ECO:0007669"/>
    <property type="project" value="UniProtKB-KW"/>
</dbReference>
<dbReference type="SUPFAM" id="SSF63380">
    <property type="entry name" value="Riboflavin synthase domain-like"/>
    <property type="match status" value="1"/>
</dbReference>
<dbReference type="Gene3D" id="2.40.30.10">
    <property type="entry name" value="Translation factors"/>
    <property type="match status" value="1"/>
</dbReference>
<dbReference type="GO" id="GO:0008218">
    <property type="term" value="P:bioluminescence"/>
    <property type="evidence" value="ECO:0007669"/>
    <property type="project" value="UniProtKB-KW"/>
</dbReference>
<comment type="caution">
    <text evidence="5">The sequence shown here is derived from an EMBL/GenBank/DDBJ whole genome shotgun (WGS) entry which is preliminary data.</text>
</comment>
<dbReference type="Gene3D" id="3.40.50.80">
    <property type="entry name" value="Nucleotide-binding domain of ferredoxin-NADP reductase (FNR) module"/>
    <property type="match status" value="1"/>
</dbReference>
<evidence type="ECO:0000256" key="1">
    <source>
        <dbReference type="ARBA" id="ARBA00023002"/>
    </source>
</evidence>
<dbReference type="AlphaFoldDB" id="A0AA41ZFH9"/>
<dbReference type="PROSITE" id="PS51384">
    <property type="entry name" value="FAD_FR"/>
    <property type="match status" value="1"/>
</dbReference>
<comment type="similarity">
    <text evidence="3">Belongs to the Fre/LuxG FAD/NAD(P) flavoprotein oxidoreductase family.</text>
</comment>
<name>A0AA41ZFH9_9GAMM</name>
<proteinExistence type="inferred from homology"/>
<keyword evidence="2" id="KW-0455">Luminescence</keyword>
<dbReference type="PANTHER" id="PTHR47354">
    <property type="entry name" value="NADH OXIDOREDUCTASE HCR"/>
    <property type="match status" value="1"/>
</dbReference>
<evidence type="ECO:0000313" key="6">
    <source>
        <dbReference type="Proteomes" id="UP001165678"/>
    </source>
</evidence>
<evidence type="ECO:0000259" key="4">
    <source>
        <dbReference type="PROSITE" id="PS51384"/>
    </source>
</evidence>
<keyword evidence="1" id="KW-0560">Oxidoreductase</keyword>
<dbReference type="InterPro" id="IPR017927">
    <property type="entry name" value="FAD-bd_FR_type"/>
</dbReference>
<dbReference type="SUPFAM" id="SSF52343">
    <property type="entry name" value="Ferredoxin reductase-like, C-terminal NADP-linked domain"/>
    <property type="match status" value="1"/>
</dbReference>
<dbReference type="PANTHER" id="PTHR47354:SF7">
    <property type="entry name" value="NAD(P)H-FLAVIN REDUCTASE"/>
    <property type="match status" value="1"/>
</dbReference>
<reference evidence="5" key="1">
    <citation type="submission" date="2022-11" db="EMBL/GenBank/DDBJ databases">
        <title>Larsenimonas rhizosphaerae sp. nov., isolated from a tidal mudflat.</title>
        <authorList>
            <person name="Lee S.D."/>
            <person name="Kim I.S."/>
        </authorList>
    </citation>
    <scope>NUCLEOTIDE SEQUENCE</scope>
    <source>
        <strain evidence="5">GH2-1</strain>
    </source>
</reference>
<dbReference type="EMBL" id="JAPIVE010000002">
    <property type="protein sequence ID" value="MCX2524342.1"/>
    <property type="molecule type" value="Genomic_DNA"/>
</dbReference>
<evidence type="ECO:0000313" key="5">
    <source>
        <dbReference type="EMBL" id="MCX2524342.1"/>
    </source>
</evidence>
<accession>A0AA41ZFH9</accession>
<dbReference type="RefSeq" id="WP_250935340.1">
    <property type="nucleotide sequence ID" value="NZ_JAMLJK010000001.1"/>
</dbReference>
<evidence type="ECO:0000256" key="2">
    <source>
        <dbReference type="ARBA" id="ARBA00023223"/>
    </source>
</evidence>
<evidence type="ECO:0000256" key="3">
    <source>
        <dbReference type="ARBA" id="ARBA00038177"/>
    </source>
</evidence>